<dbReference type="EMBL" id="MU150247">
    <property type="protein sequence ID" value="KAF9465412.1"/>
    <property type="molecule type" value="Genomic_DNA"/>
</dbReference>
<evidence type="ECO:0000313" key="7">
    <source>
        <dbReference type="Proteomes" id="UP000807353"/>
    </source>
</evidence>
<reference evidence="6" key="1">
    <citation type="submission" date="2020-11" db="EMBL/GenBank/DDBJ databases">
        <authorList>
            <consortium name="DOE Joint Genome Institute"/>
            <person name="Ahrendt S."/>
            <person name="Riley R."/>
            <person name="Andreopoulos W."/>
            <person name="Labutti K."/>
            <person name="Pangilinan J."/>
            <person name="Ruiz-Duenas F.J."/>
            <person name="Barrasa J.M."/>
            <person name="Sanchez-Garcia M."/>
            <person name="Camarero S."/>
            <person name="Miyauchi S."/>
            <person name="Serrano A."/>
            <person name="Linde D."/>
            <person name="Babiker R."/>
            <person name="Drula E."/>
            <person name="Ayuso-Fernandez I."/>
            <person name="Pacheco R."/>
            <person name="Padilla G."/>
            <person name="Ferreira P."/>
            <person name="Barriuso J."/>
            <person name="Kellner H."/>
            <person name="Castanera R."/>
            <person name="Alfaro M."/>
            <person name="Ramirez L."/>
            <person name="Pisabarro A.G."/>
            <person name="Kuo A."/>
            <person name="Tritt A."/>
            <person name="Lipzen A."/>
            <person name="He G."/>
            <person name="Yan M."/>
            <person name="Ng V."/>
            <person name="Cullen D."/>
            <person name="Martin F."/>
            <person name="Rosso M.-N."/>
            <person name="Henrissat B."/>
            <person name="Hibbett D."/>
            <person name="Martinez A.T."/>
            <person name="Grigoriev I.V."/>
        </authorList>
    </citation>
    <scope>NUCLEOTIDE SEQUENCE</scope>
    <source>
        <strain evidence="6">CBS 247.69</strain>
    </source>
</reference>
<dbReference type="SUPFAM" id="SSF48484">
    <property type="entry name" value="Lipoxigenase"/>
    <property type="match status" value="1"/>
</dbReference>
<dbReference type="InterPro" id="IPR013819">
    <property type="entry name" value="LipOase_C"/>
</dbReference>
<sequence length="771" mass="85775">MGISTRDDKATFIIICMCAKVLEISEYDSLLVINHCHIGERTKRDPAQFGRWLNGYYTRVLLGKLCAKGKERNRAGPCYLRRVGYEAVLWLACSCLTIIKEVVPKPEALQSRPWGWDKGIFASELIRQGILPRSIESKIHSPLKNSLPTPPPLANGTYRGTRTAATELYNRIEDRFGAFFDVANFESSIPQAFSLDSKKNLYTFQEPGSDKYSPHLAIIPAADQVGLLGIFNAMRLADTATLFTRIIPDFILKQLHDNPMANTISGMEARNKTLRSEGKDIFAQPNIGDRSDWYSDAVFAQQQFTGPNPATITTASAGWVQKFQQAASAQGNTAMIQLLGTASTDGSLYIQDCSYFRKVAGAPPGATLQSDDKTRFGCATVSLFRLDSDGKLHPLAIVIDYKESVESSVVIFNKRLHPSDSTDSEASDWPWRYAKTCAQVSDFLRHEVEVHLVNTHFVEEVVIVATHRSFDPGHVVFRLLSPHWLKTLSLNAAARSTLVPNVINKIVGLTEEQLYTFGKNTYSRFDWTGGYIPNDLQKRGFPIEEISTSKKFHNYAYGRNMILMWRVLQTFVSSVLATEYTTDEQVANDTSIAAWCAEMRSPTGGALSSFPIITTIDSLVDAIVMCIHIASPQHTAVNYLQQYYQSFVINKPPALCAPQPTSLQSLLTFKEPQLVQALPVDRVREWLLASHLPYLLSSRVAAEQNLVNYALSIASLAIGDNNAPVIHAAAQFYAQLIELITLFKKNSEAMDDQTVPYDVMDPEATAISILI</sequence>
<dbReference type="GO" id="GO:0046872">
    <property type="term" value="F:metal ion binding"/>
    <property type="evidence" value="ECO:0007669"/>
    <property type="project" value="UniProtKB-KW"/>
</dbReference>
<proteinExistence type="predicted"/>
<accession>A0A9P6CGS5</accession>
<keyword evidence="2" id="KW-0479">Metal-binding</keyword>
<evidence type="ECO:0000259" key="5">
    <source>
        <dbReference type="PROSITE" id="PS51393"/>
    </source>
</evidence>
<comment type="caution">
    <text evidence="6">The sequence shown here is derived from an EMBL/GenBank/DDBJ whole genome shotgun (WGS) entry which is preliminary data.</text>
</comment>
<dbReference type="Gene3D" id="3.10.450.60">
    <property type="match status" value="1"/>
</dbReference>
<keyword evidence="7" id="KW-1185">Reference proteome</keyword>
<organism evidence="6 7">
    <name type="scientific">Collybia nuda</name>
    <dbReference type="NCBI Taxonomy" id="64659"/>
    <lineage>
        <taxon>Eukaryota</taxon>
        <taxon>Fungi</taxon>
        <taxon>Dikarya</taxon>
        <taxon>Basidiomycota</taxon>
        <taxon>Agaricomycotina</taxon>
        <taxon>Agaricomycetes</taxon>
        <taxon>Agaricomycetidae</taxon>
        <taxon>Agaricales</taxon>
        <taxon>Tricholomatineae</taxon>
        <taxon>Clitocybaceae</taxon>
        <taxon>Collybia</taxon>
    </lineage>
</organism>
<dbReference type="PANTHER" id="PTHR11771">
    <property type="entry name" value="LIPOXYGENASE"/>
    <property type="match status" value="1"/>
</dbReference>
<protein>
    <recommendedName>
        <fullName evidence="1">Manganese lipoxygenase</fullName>
    </recommendedName>
</protein>
<keyword evidence="3" id="KW-0223">Dioxygenase</keyword>
<dbReference type="PROSITE" id="PS51393">
    <property type="entry name" value="LIPOXYGENASE_3"/>
    <property type="match status" value="1"/>
</dbReference>
<dbReference type="OrthoDB" id="407298at2759"/>
<dbReference type="AlphaFoldDB" id="A0A9P6CGS5"/>
<evidence type="ECO:0000313" key="6">
    <source>
        <dbReference type="EMBL" id="KAF9465412.1"/>
    </source>
</evidence>
<dbReference type="GO" id="GO:0016702">
    <property type="term" value="F:oxidoreductase activity, acting on single donors with incorporation of molecular oxygen, incorporation of two atoms of oxygen"/>
    <property type="evidence" value="ECO:0007669"/>
    <property type="project" value="InterPro"/>
</dbReference>
<dbReference type="GO" id="GO:0043651">
    <property type="term" value="P:linoleic acid metabolic process"/>
    <property type="evidence" value="ECO:0007669"/>
    <property type="project" value="UniProtKB-ARBA"/>
</dbReference>
<dbReference type="InterPro" id="IPR000907">
    <property type="entry name" value="LipOase"/>
</dbReference>
<name>A0A9P6CGS5_9AGAR</name>
<evidence type="ECO:0000256" key="2">
    <source>
        <dbReference type="ARBA" id="ARBA00022723"/>
    </source>
</evidence>
<dbReference type="GO" id="GO:0034440">
    <property type="term" value="P:lipid oxidation"/>
    <property type="evidence" value="ECO:0007669"/>
    <property type="project" value="InterPro"/>
</dbReference>
<evidence type="ECO:0000256" key="3">
    <source>
        <dbReference type="ARBA" id="ARBA00022964"/>
    </source>
</evidence>
<dbReference type="InterPro" id="IPR036226">
    <property type="entry name" value="LipOase_C_sf"/>
</dbReference>
<dbReference type="Proteomes" id="UP000807353">
    <property type="component" value="Unassembled WGS sequence"/>
</dbReference>
<gene>
    <name evidence="6" type="ORF">BDZ94DRAFT_1234574</name>
</gene>
<feature type="domain" description="Lipoxygenase" evidence="5">
    <location>
        <begin position="289"/>
        <end position="771"/>
    </location>
</feature>
<keyword evidence="4" id="KW-0560">Oxidoreductase</keyword>
<dbReference type="Pfam" id="PF00305">
    <property type="entry name" value="Lipoxygenase"/>
    <property type="match status" value="1"/>
</dbReference>
<evidence type="ECO:0000256" key="4">
    <source>
        <dbReference type="ARBA" id="ARBA00023002"/>
    </source>
</evidence>
<dbReference type="Gene3D" id="1.20.245.10">
    <property type="entry name" value="Lipoxygenase-1, Domain 5"/>
    <property type="match status" value="1"/>
</dbReference>
<evidence type="ECO:0000256" key="1">
    <source>
        <dbReference type="ARBA" id="ARBA00021175"/>
    </source>
</evidence>